<comment type="similarity">
    <text evidence="1">Belongs to the peptidase S10 family.</text>
</comment>
<dbReference type="SUPFAM" id="SSF53474">
    <property type="entry name" value="alpha/beta-Hydrolases"/>
    <property type="match status" value="1"/>
</dbReference>
<accession>A0AAN5D1R5</accession>
<name>A0AAN5D1R5_9BILA</name>
<evidence type="ECO:0000256" key="1">
    <source>
        <dbReference type="ARBA" id="ARBA00009431"/>
    </source>
</evidence>
<dbReference type="EMBL" id="BTRK01000005">
    <property type="protein sequence ID" value="GMR54923.1"/>
    <property type="molecule type" value="Genomic_DNA"/>
</dbReference>
<dbReference type="Pfam" id="PF00450">
    <property type="entry name" value="Peptidase_S10"/>
    <property type="match status" value="1"/>
</dbReference>
<evidence type="ECO:0000313" key="2">
    <source>
        <dbReference type="EMBL" id="GMR54923.1"/>
    </source>
</evidence>
<feature type="non-terminal residue" evidence="2">
    <location>
        <position position="1"/>
    </location>
</feature>
<dbReference type="Proteomes" id="UP001328107">
    <property type="component" value="Unassembled WGS sequence"/>
</dbReference>
<reference evidence="3" key="1">
    <citation type="submission" date="2022-10" db="EMBL/GenBank/DDBJ databases">
        <title>Genome assembly of Pristionchus species.</title>
        <authorList>
            <person name="Yoshida K."/>
            <person name="Sommer R.J."/>
        </authorList>
    </citation>
    <scope>NUCLEOTIDE SEQUENCE [LARGE SCALE GENOMIC DNA]</scope>
    <source>
        <strain evidence="3">RS5460</strain>
    </source>
</reference>
<evidence type="ECO:0000313" key="3">
    <source>
        <dbReference type="Proteomes" id="UP001328107"/>
    </source>
</evidence>
<sequence>VSNNTEGMKNWIMMNEYLIYRGYKRDKDVAHVYDDIFRIVNGSSFRVLIYQGDTDLRIPTLHTLEATRRIAERNSLEEMNTGSAWRFY</sequence>
<dbReference type="GO" id="GO:0004185">
    <property type="term" value="F:serine-type carboxypeptidase activity"/>
    <property type="evidence" value="ECO:0007669"/>
    <property type="project" value="InterPro"/>
</dbReference>
<dbReference type="InterPro" id="IPR029058">
    <property type="entry name" value="AB_hydrolase_fold"/>
</dbReference>
<gene>
    <name evidence="2" type="ORF">PMAYCL1PPCAC_25118</name>
</gene>
<keyword evidence="3" id="KW-1185">Reference proteome</keyword>
<protein>
    <recommendedName>
        <fullName evidence="4">Peptidase</fullName>
    </recommendedName>
</protein>
<comment type="caution">
    <text evidence="2">The sequence shown here is derived from an EMBL/GenBank/DDBJ whole genome shotgun (WGS) entry which is preliminary data.</text>
</comment>
<dbReference type="GO" id="GO:0006508">
    <property type="term" value="P:proteolysis"/>
    <property type="evidence" value="ECO:0007669"/>
    <property type="project" value="InterPro"/>
</dbReference>
<dbReference type="InterPro" id="IPR001563">
    <property type="entry name" value="Peptidase_S10"/>
</dbReference>
<dbReference type="Gene3D" id="3.40.50.12670">
    <property type="match status" value="1"/>
</dbReference>
<dbReference type="AlphaFoldDB" id="A0AAN5D1R5"/>
<proteinExistence type="inferred from homology"/>
<organism evidence="2 3">
    <name type="scientific">Pristionchus mayeri</name>
    <dbReference type="NCBI Taxonomy" id="1317129"/>
    <lineage>
        <taxon>Eukaryota</taxon>
        <taxon>Metazoa</taxon>
        <taxon>Ecdysozoa</taxon>
        <taxon>Nematoda</taxon>
        <taxon>Chromadorea</taxon>
        <taxon>Rhabditida</taxon>
        <taxon>Rhabditina</taxon>
        <taxon>Diplogasteromorpha</taxon>
        <taxon>Diplogasteroidea</taxon>
        <taxon>Neodiplogasteridae</taxon>
        <taxon>Pristionchus</taxon>
    </lineage>
</organism>
<evidence type="ECO:0008006" key="4">
    <source>
        <dbReference type="Google" id="ProtNLM"/>
    </source>
</evidence>